<dbReference type="RefSeq" id="WP_091414622.1">
    <property type="nucleotide sequence ID" value="NZ_LT629749.1"/>
</dbReference>
<evidence type="ECO:0000256" key="1">
    <source>
        <dbReference type="ARBA" id="ARBA00009388"/>
    </source>
</evidence>
<evidence type="ECO:0000313" key="13">
    <source>
        <dbReference type="Proteomes" id="UP000199092"/>
    </source>
</evidence>
<dbReference type="EMBL" id="LT629749">
    <property type="protein sequence ID" value="SDT30785.1"/>
    <property type="molecule type" value="Genomic_DNA"/>
</dbReference>
<dbReference type="CDD" id="cd09597">
    <property type="entry name" value="M4_TLP"/>
    <property type="match status" value="1"/>
</dbReference>
<feature type="compositionally biased region" description="Basic and acidic residues" evidence="9">
    <location>
        <begin position="53"/>
        <end position="63"/>
    </location>
</feature>
<evidence type="ECO:0000313" key="12">
    <source>
        <dbReference type="EMBL" id="SDT30785.1"/>
    </source>
</evidence>
<keyword evidence="4 8" id="KW-0378">Hydrolase</keyword>
<sequence>MTCYFIPPYLLDHLASTAADTAAGAFGRSTLALDQRLREQRTRPTPLPRAPRVRVDASTERRVVHSAGGTETLPGTPVRSDDDPASGDAAVDEAFESSGQVWDLFAEVFDRRSVDGEGTTLSVTVHYGQRYDNAFWDGSQLVFGDGDGEVFDRFTKPMDVMAHEFTHGVTQFSAGLTYQGQSGALNESVSDVFAALTKQRVLGQDAGNADWLIGEGLFRPGVAARALRSMLEPGTAYDDPQLGRDPQVGSMADYVDTEEDNGGVHLNSGIPNRAFALAAVALGGPSWEQAGRVWYDTLTGGAIGADVDFTGFAEATLASAGRLFADDATVEARVRAAWVEVGVLAPAADGPTAPPVDAVPAEPAPPAPGVPVGDARTVAVRRSGGFAGGVRAGELDLDGDPQGPEVRQLLLATDLSLLAGSAPAPDRFVYTVAVGDWHLTVPEQDLTPELDQVVRIVLGGSGRLDLG</sequence>
<gene>
    <name evidence="12" type="ORF">SAMN04488543_3654</name>
</gene>
<comment type="cofactor">
    <cofactor evidence="8">
        <name>Zn(2+)</name>
        <dbReference type="ChEBI" id="CHEBI:29105"/>
    </cofactor>
</comment>
<dbReference type="GO" id="GO:0005576">
    <property type="term" value="C:extracellular region"/>
    <property type="evidence" value="ECO:0007669"/>
    <property type="project" value="UniProtKB-SubCell"/>
</dbReference>
<dbReference type="InterPro" id="IPR049457">
    <property type="entry name" value="Emfourin"/>
</dbReference>
<dbReference type="Gene3D" id="3.10.170.10">
    <property type="match status" value="1"/>
</dbReference>
<dbReference type="PANTHER" id="PTHR43579">
    <property type="match status" value="1"/>
</dbReference>
<keyword evidence="2 8" id="KW-0645">Protease</keyword>
<evidence type="ECO:0000256" key="8">
    <source>
        <dbReference type="RuleBase" id="RU366073"/>
    </source>
</evidence>
<feature type="domain" description="Peptidase M4 C-terminal" evidence="11">
    <location>
        <begin position="174"/>
        <end position="343"/>
    </location>
</feature>
<accession>A0A1H1ZAG5</accession>
<keyword evidence="3" id="KW-0479">Metal-binding</keyword>
<evidence type="ECO:0000256" key="3">
    <source>
        <dbReference type="ARBA" id="ARBA00022723"/>
    </source>
</evidence>
<dbReference type="Pfam" id="PF02868">
    <property type="entry name" value="Peptidase_M4_C"/>
    <property type="match status" value="1"/>
</dbReference>
<dbReference type="InterPro" id="IPR052759">
    <property type="entry name" value="Metalloprotease_M4"/>
</dbReference>
<evidence type="ECO:0000256" key="7">
    <source>
        <dbReference type="PIRSR" id="PIRSR623612-1"/>
    </source>
</evidence>
<evidence type="ECO:0000256" key="2">
    <source>
        <dbReference type="ARBA" id="ARBA00022670"/>
    </source>
</evidence>
<feature type="active site" evidence="7">
    <location>
        <position position="164"/>
    </location>
</feature>
<evidence type="ECO:0000256" key="6">
    <source>
        <dbReference type="ARBA" id="ARBA00023049"/>
    </source>
</evidence>
<dbReference type="InterPro" id="IPR027268">
    <property type="entry name" value="Peptidase_M4/M1_CTD_sf"/>
</dbReference>
<dbReference type="Gene3D" id="1.10.390.10">
    <property type="entry name" value="Neutral Protease Domain 2"/>
    <property type="match status" value="1"/>
</dbReference>
<dbReference type="Proteomes" id="UP000199092">
    <property type="component" value="Chromosome I"/>
</dbReference>
<dbReference type="EC" id="3.4.24.-" evidence="8"/>
<comment type="subcellular location">
    <subcellularLocation>
        <location evidence="8">Secreted</location>
    </subcellularLocation>
</comment>
<organism evidence="12 13">
    <name type="scientific">Friedmanniella luteola</name>
    <dbReference type="NCBI Taxonomy" id="546871"/>
    <lineage>
        <taxon>Bacteria</taxon>
        <taxon>Bacillati</taxon>
        <taxon>Actinomycetota</taxon>
        <taxon>Actinomycetes</taxon>
        <taxon>Propionibacteriales</taxon>
        <taxon>Nocardioidaceae</taxon>
        <taxon>Friedmanniella</taxon>
    </lineage>
</organism>
<evidence type="ECO:0000256" key="5">
    <source>
        <dbReference type="ARBA" id="ARBA00022833"/>
    </source>
</evidence>
<dbReference type="SUPFAM" id="SSF55486">
    <property type="entry name" value="Metalloproteases ('zincins'), catalytic domain"/>
    <property type="match status" value="1"/>
</dbReference>
<keyword evidence="5 8" id="KW-0862">Zinc</keyword>
<keyword evidence="8" id="KW-0964">Secreted</keyword>
<protein>
    <recommendedName>
        <fullName evidence="8">Neutral metalloproteinase</fullName>
        <ecNumber evidence="8">3.4.24.-</ecNumber>
    </recommendedName>
</protein>
<keyword evidence="6 8" id="KW-0482">Metalloprotease</keyword>
<feature type="active site" description="Proton donor" evidence="7">
    <location>
        <position position="265"/>
    </location>
</feature>
<dbReference type="Pfam" id="PF01447">
    <property type="entry name" value="Peptidase_M4"/>
    <property type="match status" value="1"/>
</dbReference>
<dbReference type="InterPro" id="IPR023612">
    <property type="entry name" value="Peptidase_M4"/>
</dbReference>
<comment type="function">
    <text evidence="8">Extracellular zinc metalloprotease.</text>
</comment>
<reference evidence="12 13" key="1">
    <citation type="submission" date="2016-10" db="EMBL/GenBank/DDBJ databases">
        <authorList>
            <person name="de Groot N.N."/>
        </authorList>
    </citation>
    <scope>NUCLEOTIDE SEQUENCE [LARGE SCALE GENOMIC DNA]</scope>
    <source>
        <strain evidence="12 13">DSM 21741</strain>
    </source>
</reference>
<proteinExistence type="inferred from homology"/>
<evidence type="ECO:0000256" key="9">
    <source>
        <dbReference type="SAM" id="MobiDB-lite"/>
    </source>
</evidence>
<dbReference type="GO" id="GO:0004222">
    <property type="term" value="F:metalloendopeptidase activity"/>
    <property type="evidence" value="ECO:0007669"/>
    <property type="project" value="UniProtKB-UniRule"/>
</dbReference>
<dbReference type="Pfam" id="PF20242">
    <property type="entry name" value="Emfourin"/>
    <property type="match status" value="1"/>
</dbReference>
<feature type="region of interest" description="Disordered" evidence="9">
    <location>
        <begin position="37"/>
        <end position="89"/>
    </location>
</feature>
<evidence type="ECO:0000259" key="11">
    <source>
        <dbReference type="Pfam" id="PF02868"/>
    </source>
</evidence>
<dbReference type="PANTHER" id="PTHR43579:SF1">
    <property type="entry name" value="NEUTRAL METALLOPROTEINASE"/>
    <property type="match status" value="1"/>
</dbReference>
<keyword evidence="13" id="KW-1185">Reference proteome</keyword>
<dbReference type="InterPro" id="IPR001570">
    <property type="entry name" value="Peptidase_M4_C_domain"/>
</dbReference>
<dbReference type="InterPro" id="IPR013856">
    <property type="entry name" value="Peptidase_M4_domain"/>
</dbReference>
<dbReference type="AlphaFoldDB" id="A0A1H1ZAG5"/>
<dbReference type="STRING" id="546871.SAMN04488543_3654"/>
<name>A0A1H1ZAG5_9ACTN</name>
<dbReference type="OrthoDB" id="291295at2"/>
<evidence type="ECO:0000256" key="4">
    <source>
        <dbReference type="ARBA" id="ARBA00022801"/>
    </source>
</evidence>
<feature type="domain" description="Peptidase M4" evidence="10">
    <location>
        <begin position="68"/>
        <end position="171"/>
    </location>
</feature>
<dbReference type="GO" id="GO:0006508">
    <property type="term" value="P:proteolysis"/>
    <property type="evidence" value="ECO:0007669"/>
    <property type="project" value="UniProtKB-KW"/>
</dbReference>
<evidence type="ECO:0000259" key="10">
    <source>
        <dbReference type="Pfam" id="PF01447"/>
    </source>
</evidence>
<comment type="similarity">
    <text evidence="1 8">Belongs to the peptidase M4 family.</text>
</comment>
<dbReference type="PRINTS" id="PR00730">
    <property type="entry name" value="THERMOLYSIN"/>
</dbReference>
<dbReference type="GO" id="GO:0046872">
    <property type="term" value="F:metal ion binding"/>
    <property type="evidence" value="ECO:0007669"/>
    <property type="project" value="UniProtKB-UniRule"/>
</dbReference>